<evidence type="ECO:0000313" key="1">
    <source>
        <dbReference type="EMBL" id="PTX14945.1"/>
    </source>
</evidence>
<name>A0A2T5YE34_9BACT</name>
<dbReference type="EMBL" id="QBKI01000009">
    <property type="protein sequence ID" value="PTX14945.1"/>
    <property type="molecule type" value="Genomic_DNA"/>
</dbReference>
<dbReference type="AlphaFoldDB" id="A0A2T5YE34"/>
<organism evidence="1 2">
    <name type="scientific">Pontibacter mucosus</name>
    <dbReference type="NCBI Taxonomy" id="1649266"/>
    <lineage>
        <taxon>Bacteria</taxon>
        <taxon>Pseudomonadati</taxon>
        <taxon>Bacteroidota</taxon>
        <taxon>Cytophagia</taxon>
        <taxon>Cytophagales</taxon>
        <taxon>Hymenobacteraceae</taxon>
        <taxon>Pontibacter</taxon>
    </lineage>
</organism>
<gene>
    <name evidence="1" type="ORF">C8N40_10943</name>
</gene>
<proteinExistence type="predicted"/>
<dbReference type="Proteomes" id="UP000244225">
    <property type="component" value="Unassembled WGS sequence"/>
</dbReference>
<evidence type="ECO:0000313" key="2">
    <source>
        <dbReference type="Proteomes" id="UP000244225"/>
    </source>
</evidence>
<protein>
    <submittedName>
        <fullName evidence="1">Uncharacterized protein</fullName>
    </submittedName>
</protein>
<reference evidence="1 2" key="1">
    <citation type="submission" date="2018-04" db="EMBL/GenBank/DDBJ databases">
        <title>Genomic Encyclopedia of Archaeal and Bacterial Type Strains, Phase II (KMG-II): from individual species to whole genera.</title>
        <authorList>
            <person name="Goeker M."/>
        </authorList>
    </citation>
    <scope>NUCLEOTIDE SEQUENCE [LARGE SCALE GENOMIC DNA]</scope>
    <source>
        <strain evidence="1 2">DSM 100162</strain>
    </source>
</reference>
<sequence length="75" mass="8472">MKKLLLAVTGLAFFTSCEQAQGRLTDVAKDIAKEEFKNHTGIDFDSTKARIDTLSLENEVRREAKDRLIDEINAM</sequence>
<keyword evidence="2" id="KW-1185">Reference proteome</keyword>
<dbReference type="PROSITE" id="PS51257">
    <property type="entry name" value="PROKAR_LIPOPROTEIN"/>
    <property type="match status" value="1"/>
</dbReference>
<accession>A0A2T5YE34</accession>
<comment type="caution">
    <text evidence="1">The sequence shown here is derived from an EMBL/GenBank/DDBJ whole genome shotgun (WGS) entry which is preliminary data.</text>
</comment>